<evidence type="ECO:0000256" key="1">
    <source>
        <dbReference type="ARBA" id="ARBA00022741"/>
    </source>
</evidence>
<dbReference type="GO" id="GO:0005829">
    <property type="term" value="C:cytosol"/>
    <property type="evidence" value="ECO:0007669"/>
    <property type="project" value="TreeGrafter"/>
</dbReference>
<dbReference type="GO" id="GO:0004331">
    <property type="term" value="F:fructose-2,6-bisphosphate 2-phosphatase activity"/>
    <property type="evidence" value="ECO:0007669"/>
    <property type="project" value="TreeGrafter"/>
</dbReference>
<protein>
    <submittedName>
        <fullName evidence="6">6-phosphofructo-2-kinase fructose-2,6-biphosphatase, putative</fullName>
    </submittedName>
</protein>
<dbReference type="OrthoDB" id="267323at2759"/>
<evidence type="ECO:0000259" key="5">
    <source>
        <dbReference type="Pfam" id="PF01591"/>
    </source>
</evidence>
<dbReference type="InterPro" id="IPR002110">
    <property type="entry name" value="Ankyrin_rpt"/>
</dbReference>
<dbReference type="InterPro" id="IPR013079">
    <property type="entry name" value="6Phosfructo_kin"/>
</dbReference>
<dbReference type="SUPFAM" id="SSF52540">
    <property type="entry name" value="P-loop containing nucleoside triphosphate hydrolases"/>
    <property type="match status" value="1"/>
</dbReference>
<keyword evidence="1" id="KW-0547">Nucleotide-binding</keyword>
<keyword evidence="7" id="KW-1185">Reference proteome</keyword>
<feature type="region of interest" description="Disordered" evidence="4">
    <location>
        <begin position="518"/>
        <end position="553"/>
    </location>
</feature>
<feature type="compositionally biased region" description="Basic and acidic residues" evidence="4">
    <location>
        <begin position="728"/>
        <end position="741"/>
    </location>
</feature>
<dbReference type="InterPro" id="IPR036770">
    <property type="entry name" value="Ankyrin_rpt-contain_sf"/>
</dbReference>
<evidence type="ECO:0000256" key="4">
    <source>
        <dbReference type="SAM" id="MobiDB-lite"/>
    </source>
</evidence>
<dbReference type="Pfam" id="PF01591">
    <property type="entry name" value="6PF2K"/>
    <property type="match status" value="1"/>
</dbReference>
<gene>
    <name evidence="6" type="ORF">BSAL_03590</name>
</gene>
<evidence type="ECO:0000256" key="3">
    <source>
        <dbReference type="PROSITE-ProRule" id="PRU00023"/>
    </source>
</evidence>
<name>A0A0S4IN06_BODSA</name>
<dbReference type="InterPro" id="IPR027417">
    <property type="entry name" value="P-loop_NTPase"/>
</dbReference>
<dbReference type="PROSITE" id="PS50297">
    <property type="entry name" value="ANK_REP_REGION"/>
    <property type="match status" value="1"/>
</dbReference>
<dbReference type="Pfam" id="PF00300">
    <property type="entry name" value="His_Phos_1"/>
    <property type="match status" value="1"/>
</dbReference>
<dbReference type="GO" id="GO:0003873">
    <property type="term" value="F:6-phosphofructo-2-kinase activity"/>
    <property type="evidence" value="ECO:0007669"/>
    <property type="project" value="InterPro"/>
</dbReference>
<dbReference type="Gene3D" id="1.25.40.20">
    <property type="entry name" value="Ankyrin repeat-containing domain"/>
    <property type="match status" value="1"/>
</dbReference>
<dbReference type="VEuPathDB" id="TriTrypDB:BSAL_03590"/>
<dbReference type="InterPro" id="IPR013078">
    <property type="entry name" value="His_Pase_superF_clade-1"/>
</dbReference>
<keyword evidence="3" id="KW-0040">ANK repeat</keyword>
<keyword evidence="2" id="KW-0067">ATP-binding</keyword>
<dbReference type="OMA" id="NHGDCEG"/>
<evidence type="ECO:0000313" key="7">
    <source>
        <dbReference type="Proteomes" id="UP000051952"/>
    </source>
</evidence>
<dbReference type="Pfam" id="PF12796">
    <property type="entry name" value="Ank_2"/>
    <property type="match status" value="1"/>
</dbReference>
<dbReference type="Gene3D" id="3.40.50.300">
    <property type="entry name" value="P-loop containing nucleotide triphosphate hydrolases"/>
    <property type="match status" value="1"/>
</dbReference>
<dbReference type="InterPro" id="IPR029033">
    <property type="entry name" value="His_PPase_superfam"/>
</dbReference>
<feature type="repeat" description="ANK" evidence="3">
    <location>
        <begin position="139"/>
        <end position="171"/>
    </location>
</feature>
<dbReference type="EMBL" id="CYKH01000193">
    <property type="protein sequence ID" value="CUE78057.1"/>
    <property type="molecule type" value="Genomic_DNA"/>
</dbReference>
<dbReference type="SMART" id="SM00248">
    <property type="entry name" value="ANK"/>
    <property type="match status" value="3"/>
</dbReference>
<proteinExistence type="predicted"/>
<dbReference type="PRINTS" id="PR00991">
    <property type="entry name" value="6PFRUCTKNASE"/>
</dbReference>
<dbReference type="AlphaFoldDB" id="A0A0S4IN06"/>
<sequence>MPGTVAQSPMRKKLSLEKLVAIQREIALLDRRIVSVKQQIADREGSDTTSPQSSPPIAPPVGSGQFPHSLAPPPSPLRESLVGRSMTSGGSTQFDDHDDDESLQAMLAVEMCQLTAVGDIVSLRALLESGANPNCTDYDNSTPLHIAAERGHIDVVKLLLAFKATRTSVDDEGKTPSMIATEKGYEEIHDVLMFQDVTVVHDEPDSFLCASIPAQMASGLVLEAQPSEDQPSIMSGNMIVIMVGLPGRGKTYIAQHILRYFMWNHYKCQRFTHQSYRKRATGTAASFPTHVPDAERLTSLLLATEINDYFGSGGNIALIDGTHSTPLRRHTLRQILLDHTGLPTTRIIFVEVFSNDHALIMSNVLLAKEASRDPSATFVEDYMENMRQHEEVYKTLSSTADSDMSFIRIENQMTYNLNRIDGWLQSRLAYMLHNLRHYPQPIYLTRAGEYEDLVSGRVGGNSRLSRQGEAYSNALFEFMKTEMNGQQFVVMSSCAARCTQTVRHFVHAALRNREVVQEPPAPAHLPPPPLSQAHGSSESISSTGSLNQTPNQTPTVPSALALCEANCRVAYFPTLDDLNHGDCEGQLWSDIDATLPNTMASMKADPYHVAWPNGESLDQLYTGRLEPHIHEIQASTQPILVVSHTPLIQGFFAYFGTQRGAMISPEVAHTVAIPLHSVIRIRGSTVEFIDLSTRVQEIAEETALQSPRSSSRKRASFGGSVFSGSAVRGEDAHRGSEVYGE</sequence>
<dbReference type="GO" id="GO:0005524">
    <property type="term" value="F:ATP binding"/>
    <property type="evidence" value="ECO:0007669"/>
    <property type="project" value="UniProtKB-KW"/>
</dbReference>
<evidence type="ECO:0000313" key="6">
    <source>
        <dbReference type="EMBL" id="CUE78057.1"/>
    </source>
</evidence>
<feature type="region of interest" description="Disordered" evidence="4">
    <location>
        <begin position="39"/>
        <end position="98"/>
    </location>
</feature>
<dbReference type="PANTHER" id="PTHR10606">
    <property type="entry name" value="6-PHOSPHOFRUCTO-2-KINASE/FRUCTOSE-2,6-BISPHOSPHATASE"/>
    <property type="match status" value="1"/>
</dbReference>
<feature type="compositionally biased region" description="Pro residues" evidence="4">
    <location>
        <begin position="519"/>
        <end position="530"/>
    </location>
</feature>
<dbReference type="Gene3D" id="3.40.50.1240">
    <property type="entry name" value="Phosphoglycerate mutase-like"/>
    <property type="match status" value="1"/>
</dbReference>
<evidence type="ECO:0000256" key="2">
    <source>
        <dbReference type="ARBA" id="ARBA00022840"/>
    </source>
</evidence>
<dbReference type="GO" id="GO:0006000">
    <property type="term" value="P:fructose metabolic process"/>
    <property type="evidence" value="ECO:0007669"/>
    <property type="project" value="InterPro"/>
</dbReference>
<feature type="region of interest" description="Disordered" evidence="4">
    <location>
        <begin position="702"/>
        <end position="741"/>
    </location>
</feature>
<keyword evidence="6" id="KW-0808">Transferase</keyword>
<feature type="compositionally biased region" description="Low complexity" evidence="4">
    <location>
        <begin position="716"/>
        <end position="727"/>
    </location>
</feature>
<accession>A0A0S4IN06</accession>
<dbReference type="SUPFAM" id="SSF53254">
    <property type="entry name" value="Phosphoglycerate mutase-like"/>
    <property type="match status" value="1"/>
</dbReference>
<feature type="compositionally biased region" description="Low complexity" evidence="4">
    <location>
        <begin position="536"/>
        <end position="545"/>
    </location>
</feature>
<dbReference type="PROSITE" id="PS50088">
    <property type="entry name" value="ANK_REPEAT"/>
    <property type="match status" value="1"/>
</dbReference>
<dbReference type="PANTHER" id="PTHR10606:SF40">
    <property type="entry name" value="6-BIPHOSPHATASE, PUTATIVE-RELATED"/>
    <property type="match status" value="1"/>
</dbReference>
<organism evidence="6 7">
    <name type="scientific">Bodo saltans</name>
    <name type="common">Flagellated protozoan</name>
    <dbReference type="NCBI Taxonomy" id="75058"/>
    <lineage>
        <taxon>Eukaryota</taxon>
        <taxon>Discoba</taxon>
        <taxon>Euglenozoa</taxon>
        <taxon>Kinetoplastea</taxon>
        <taxon>Metakinetoplastina</taxon>
        <taxon>Eubodonida</taxon>
        <taxon>Bodonidae</taxon>
        <taxon>Bodo</taxon>
    </lineage>
</organism>
<feature type="domain" description="6-phosphofructo-2-kinase" evidence="5">
    <location>
        <begin position="235"/>
        <end position="439"/>
    </location>
</feature>
<dbReference type="InterPro" id="IPR003094">
    <property type="entry name" value="6Pfruct_kin"/>
</dbReference>
<keyword evidence="6" id="KW-0418">Kinase</keyword>
<reference evidence="7" key="1">
    <citation type="submission" date="2015-09" db="EMBL/GenBank/DDBJ databases">
        <authorList>
            <consortium name="Pathogen Informatics"/>
        </authorList>
    </citation>
    <scope>NUCLEOTIDE SEQUENCE [LARGE SCALE GENOMIC DNA]</scope>
    <source>
        <strain evidence="7">Lake Konstanz</strain>
    </source>
</reference>
<dbReference type="GO" id="GO:0006003">
    <property type="term" value="P:fructose 2,6-bisphosphate metabolic process"/>
    <property type="evidence" value="ECO:0007669"/>
    <property type="project" value="InterPro"/>
</dbReference>
<dbReference type="SUPFAM" id="SSF48403">
    <property type="entry name" value="Ankyrin repeat"/>
    <property type="match status" value="1"/>
</dbReference>
<dbReference type="Proteomes" id="UP000051952">
    <property type="component" value="Unassembled WGS sequence"/>
</dbReference>